<proteinExistence type="predicted"/>
<dbReference type="AlphaFoldDB" id="A0A3D3YPJ7"/>
<dbReference type="InterPro" id="IPR035985">
    <property type="entry name" value="Ubiquitin-activating_enz"/>
</dbReference>
<dbReference type="InterPro" id="IPR045886">
    <property type="entry name" value="ThiF/MoeB/HesA"/>
</dbReference>
<dbReference type="RefSeq" id="WP_141413212.1">
    <property type="nucleotide sequence ID" value="NZ_AP019735.1"/>
</dbReference>
<protein>
    <submittedName>
        <fullName evidence="2">tRNA threonylcarbamoyladenosine dehydratase</fullName>
    </submittedName>
</protein>
<reference evidence="3" key="1">
    <citation type="submission" date="2019-06" db="EMBL/GenBank/DDBJ databases">
        <title>Alistipes onderdonkii subsp. vulgaris subsp. nov., Alistipes dispar sp. nov. and Alistipes communis sp. nov., isolated from human faeces, and creation of Alistipes onderdonkii subsp. onderdonkii subsp. nov.</title>
        <authorList>
            <person name="Sakamoto M."/>
            <person name="Ikeyama N."/>
            <person name="Ogata Y."/>
            <person name="Suda W."/>
            <person name="Iino T."/>
            <person name="Hattori M."/>
            <person name="Ohkuma M."/>
        </authorList>
    </citation>
    <scope>NUCLEOTIDE SEQUENCE [LARGE SCALE GENOMIC DNA]</scope>
    <source>
        <strain evidence="3">5CBH24</strain>
    </source>
</reference>
<dbReference type="Proteomes" id="UP000318946">
    <property type="component" value="Chromosome"/>
</dbReference>
<dbReference type="CDD" id="cd00755">
    <property type="entry name" value="YgdL_like"/>
    <property type="match status" value="1"/>
</dbReference>
<dbReference type="GeneID" id="78342918"/>
<keyword evidence="3" id="KW-1185">Reference proteome</keyword>
<dbReference type="GO" id="GO:0008641">
    <property type="term" value="F:ubiquitin-like modifier activating enzyme activity"/>
    <property type="evidence" value="ECO:0007669"/>
    <property type="project" value="InterPro"/>
</dbReference>
<dbReference type="Gene3D" id="3.40.50.720">
    <property type="entry name" value="NAD(P)-binding Rossmann-like Domain"/>
    <property type="match status" value="1"/>
</dbReference>
<dbReference type="STRING" id="1118061.GCA_000311925_00479"/>
<accession>A0A4Y1WV54</accession>
<dbReference type="InterPro" id="IPR000594">
    <property type="entry name" value="ThiF_NAD_FAD-bd"/>
</dbReference>
<dbReference type="OrthoDB" id="9804150at2"/>
<evidence type="ECO:0000259" key="1">
    <source>
        <dbReference type="Pfam" id="PF00899"/>
    </source>
</evidence>
<evidence type="ECO:0000313" key="3">
    <source>
        <dbReference type="Proteomes" id="UP000318946"/>
    </source>
</evidence>
<evidence type="ECO:0000313" key="2">
    <source>
        <dbReference type="EMBL" id="BBL04891.1"/>
    </source>
</evidence>
<accession>A0A4Y1XM51</accession>
<dbReference type="EMBL" id="AP019735">
    <property type="protein sequence ID" value="BBL04891.1"/>
    <property type="molecule type" value="Genomic_DNA"/>
</dbReference>
<dbReference type="Pfam" id="PF00899">
    <property type="entry name" value="ThiF"/>
    <property type="match status" value="1"/>
</dbReference>
<dbReference type="GO" id="GO:0061504">
    <property type="term" value="P:cyclic threonylcarbamoyladenosine biosynthetic process"/>
    <property type="evidence" value="ECO:0007669"/>
    <property type="project" value="TreeGrafter"/>
</dbReference>
<dbReference type="GO" id="GO:0061503">
    <property type="term" value="F:tRNA threonylcarbamoyladenosine dehydratase"/>
    <property type="evidence" value="ECO:0007669"/>
    <property type="project" value="TreeGrafter"/>
</dbReference>
<sequence length="249" mass="27221">MERWTERTRLLLGDEKLGRLRSAHVLVVGLGGVGAYAAEMIVRAGAGRLTIADADRVAETNINRQLVALHSTVGRPKAEVLAERLRDINPDLQLTVIEKYIRDEETDRLLDAAPYDYAVDAIDTLSPKLALIKGCLDRGIPLVSSMGAGAKTDPTRMEIADIGRTHHCPLAHMLRKRLHKLGIRTGFRAVFSAEPAREGAMILCEEQNKKSNVGTISYLPALFGIGCASVVVRDLLGEMEDSGKRESND</sequence>
<dbReference type="SUPFAM" id="SSF69572">
    <property type="entry name" value="Activating enzymes of the ubiquitin-like proteins"/>
    <property type="match status" value="1"/>
</dbReference>
<accession>A0A3D3YPJ7</accession>
<dbReference type="KEGG" id="acou:A5CBH24_22040"/>
<name>A0A3D3YPJ7_9BACT</name>
<gene>
    <name evidence="2" type="ORF">A5CBH24_22040</name>
</gene>
<organism evidence="2 3">
    <name type="scientific">Alistipes communis</name>
    <dbReference type="NCBI Taxonomy" id="2585118"/>
    <lineage>
        <taxon>Bacteria</taxon>
        <taxon>Pseudomonadati</taxon>
        <taxon>Bacteroidota</taxon>
        <taxon>Bacteroidia</taxon>
        <taxon>Bacteroidales</taxon>
        <taxon>Rikenellaceae</taxon>
        <taxon>Alistipes</taxon>
    </lineage>
</organism>
<dbReference type="PANTHER" id="PTHR43267">
    <property type="entry name" value="TRNA THREONYLCARBAMOYLADENOSINE DEHYDRATASE"/>
    <property type="match status" value="1"/>
</dbReference>
<feature type="domain" description="THIF-type NAD/FAD binding fold" evidence="1">
    <location>
        <begin position="11"/>
        <end position="240"/>
    </location>
</feature>
<dbReference type="PANTHER" id="PTHR43267:SF1">
    <property type="entry name" value="TRNA THREONYLCARBAMOYLADENOSINE DEHYDRATASE"/>
    <property type="match status" value="1"/>
</dbReference>